<dbReference type="InterPro" id="IPR011006">
    <property type="entry name" value="CheY-like_superfamily"/>
</dbReference>
<dbReference type="EMBL" id="JACCCF010000001">
    <property type="protein sequence ID" value="NYE44368.1"/>
    <property type="molecule type" value="Genomic_DNA"/>
</dbReference>
<evidence type="ECO:0000256" key="1">
    <source>
        <dbReference type="ARBA" id="ARBA00022679"/>
    </source>
</evidence>
<dbReference type="RefSeq" id="WP_256669149.1">
    <property type="nucleotide sequence ID" value="NZ_BAAAUE010000022.1"/>
</dbReference>
<dbReference type="InterPro" id="IPR036388">
    <property type="entry name" value="WH-like_DNA-bd_sf"/>
</dbReference>
<evidence type="ECO:0000256" key="4">
    <source>
        <dbReference type="ARBA" id="ARBA00023163"/>
    </source>
</evidence>
<organism evidence="6 8">
    <name type="scientific">Streptomyces fulvorobeus</name>
    <dbReference type="NCBI Taxonomy" id="284028"/>
    <lineage>
        <taxon>Bacteria</taxon>
        <taxon>Bacillati</taxon>
        <taxon>Actinomycetota</taxon>
        <taxon>Actinomycetes</taxon>
        <taxon>Kitasatosporales</taxon>
        <taxon>Streptomycetaceae</taxon>
        <taxon>Streptomyces</taxon>
    </lineage>
</organism>
<dbReference type="PROSITE" id="PS50921">
    <property type="entry name" value="ANTAR"/>
    <property type="match status" value="1"/>
</dbReference>
<dbReference type="GO" id="GO:0003723">
    <property type="term" value="F:RNA binding"/>
    <property type="evidence" value="ECO:0007669"/>
    <property type="project" value="InterPro"/>
</dbReference>
<dbReference type="GO" id="GO:0016301">
    <property type="term" value="F:kinase activity"/>
    <property type="evidence" value="ECO:0007669"/>
    <property type="project" value="UniProtKB-KW"/>
</dbReference>
<reference evidence="7 9" key="2">
    <citation type="submission" date="2020-07" db="EMBL/GenBank/DDBJ databases">
        <title>Sequencing the genomes of 1000 actinobacteria strains.</title>
        <authorList>
            <person name="Klenk H.-P."/>
        </authorList>
    </citation>
    <scope>NUCLEOTIDE SEQUENCE [LARGE SCALE GENOMIC DNA]</scope>
    <source>
        <strain evidence="7 9">DSM 41455</strain>
    </source>
</reference>
<dbReference type="Pfam" id="PF13185">
    <property type="entry name" value="GAF_2"/>
    <property type="match status" value="1"/>
</dbReference>
<sequence length="244" mass="25992">MSSSEVNAESAAAVRRTTRLALRALECAPACCGATVTLRVPECGRRTTATHPDLAVLAELRDSGGEGPDADAFASREPVACVDLLADTRWPRFRARALEAGIRACLTVPVHQHGMATAVTLYAFRPGALSPALQHPVRVLAEEFVEGLLREHACTSARVEVQQLRKAITSRAVIDRACGIVMRVVGCGADEAFTILRAISQGTNQKMGEIAAEVVDGNGRGLVQHLRRIRHTVPTLRGGGTSGR</sequence>
<keyword evidence="8" id="KW-1185">Reference proteome</keyword>
<evidence type="ECO:0000256" key="3">
    <source>
        <dbReference type="ARBA" id="ARBA00023015"/>
    </source>
</evidence>
<feature type="domain" description="ANTAR" evidence="5">
    <location>
        <begin position="154"/>
        <end position="215"/>
    </location>
</feature>
<dbReference type="Proteomes" id="UP000530403">
    <property type="component" value="Unassembled WGS sequence"/>
</dbReference>
<dbReference type="InterPro" id="IPR003018">
    <property type="entry name" value="GAF"/>
</dbReference>
<dbReference type="InterPro" id="IPR005561">
    <property type="entry name" value="ANTAR"/>
</dbReference>
<dbReference type="PIRSF" id="PIRSF036625">
    <property type="entry name" value="GAF_ANTAR"/>
    <property type="match status" value="1"/>
</dbReference>
<proteinExistence type="predicted"/>
<dbReference type="EMBL" id="BLWC01000001">
    <property type="protein sequence ID" value="GFN00893.1"/>
    <property type="molecule type" value="Genomic_DNA"/>
</dbReference>
<dbReference type="InterPro" id="IPR012074">
    <property type="entry name" value="GAF_ANTAR"/>
</dbReference>
<comment type="caution">
    <text evidence="6">The sequence shown here is derived from an EMBL/GenBank/DDBJ whole genome shotgun (WGS) entry which is preliminary data.</text>
</comment>
<keyword evidence="4" id="KW-0804">Transcription</keyword>
<protein>
    <submittedName>
        <fullName evidence="7">AmiR/NasT family two-component response regulator</fullName>
    </submittedName>
    <submittedName>
        <fullName evidence="6">Transcriptional regulator</fullName>
    </submittedName>
</protein>
<dbReference type="Gene3D" id="3.30.450.40">
    <property type="match status" value="1"/>
</dbReference>
<keyword evidence="3" id="KW-0805">Transcription regulation</keyword>
<dbReference type="AlphaFoldDB" id="A0A7J0CEF9"/>
<name>A0A7J0CEF9_9ACTN</name>
<evidence type="ECO:0000313" key="9">
    <source>
        <dbReference type="Proteomes" id="UP000530403"/>
    </source>
</evidence>
<evidence type="ECO:0000256" key="2">
    <source>
        <dbReference type="ARBA" id="ARBA00022777"/>
    </source>
</evidence>
<evidence type="ECO:0000313" key="8">
    <source>
        <dbReference type="Proteomes" id="UP000498980"/>
    </source>
</evidence>
<dbReference type="InterPro" id="IPR029016">
    <property type="entry name" value="GAF-like_dom_sf"/>
</dbReference>
<keyword evidence="1" id="KW-0808">Transferase</keyword>
<dbReference type="SUPFAM" id="SSF52172">
    <property type="entry name" value="CheY-like"/>
    <property type="match status" value="1"/>
</dbReference>
<evidence type="ECO:0000313" key="7">
    <source>
        <dbReference type="EMBL" id="NYE44368.1"/>
    </source>
</evidence>
<evidence type="ECO:0000313" key="6">
    <source>
        <dbReference type="EMBL" id="GFN00893.1"/>
    </source>
</evidence>
<dbReference type="SMART" id="SM01012">
    <property type="entry name" value="ANTAR"/>
    <property type="match status" value="1"/>
</dbReference>
<gene>
    <name evidence="7" type="ORF">HEB29_005379</name>
    <name evidence="6" type="ORF">Sfulv_57030</name>
</gene>
<reference evidence="6 8" key="1">
    <citation type="submission" date="2020-05" db="EMBL/GenBank/DDBJ databases">
        <title>Whole genome shotgun sequence of Streptomyces fulvorobeus NBRC 15897.</title>
        <authorList>
            <person name="Komaki H."/>
            <person name="Tamura T."/>
        </authorList>
    </citation>
    <scope>NUCLEOTIDE SEQUENCE [LARGE SCALE GENOMIC DNA]</scope>
    <source>
        <strain evidence="6 8">NBRC 15897</strain>
    </source>
</reference>
<accession>A0A7J0CEF9</accession>
<keyword evidence="2" id="KW-0418">Kinase</keyword>
<dbReference type="Proteomes" id="UP000498980">
    <property type="component" value="Unassembled WGS sequence"/>
</dbReference>
<dbReference type="Gene3D" id="1.10.10.10">
    <property type="entry name" value="Winged helix-like DNA-binding domain superfamily/Winged helix DNA-binding domain"/>
    <property type="match status" value="1"/>
</dbReference>
<dbReference type="Pfam" id="PF03861">
    <property type="entry name" value="ANTAR"/>
    <property type="match status" value="1"/>
</dbReference>
<evidence type="ECO:0000259" key="5">
    <source>
        <dbReference type="PROSITE" id="PS50921"/>
    </source>
</evidence>